<name>A0AAW7X2P3_9GAMM</name>
<evidence type="ECO:0000313" key="1">
    <source>
        <dbReference type="EMBL" id="MDO6420853.1"/>
    </source>
</evidence>
<proteinExistence type="predicted"/>
<evidence type="ECO:0000313" key="2">
    <source>
        <dbReference type="Proteomes" id="UP001169760"/>
    </source>
</evidence>
<comment type="caution">
    <text evidence="1">The sequence shown here is derived from an EMBL/GenBank/DDBJ whole genome shotgun (WGS) entry which is preliminary data.</text>
</comment>
<protein>
    <submittedName>
        <fullName evidence="1">Uncharacterized protein</fullName>
    </submittedName>
</protein>
<reference evidence="1" key="1">
    <citation type="submission" date="2023-07" db="EMBL/GenBank/DDBJ databases">
        <title>Genome content predicts the carbon catabolic preferences of heterotrophic bacteria.</title>
        <authorList>
            <person name="Gralka M."/>
        </authorList>
    </citation>
    <scope>NUCLEOTIDE SEQUENCE</scope>
    <source>
        <strain evidence="1">I3M17_2</strain>
    </source>
</reference>
<dbReference type="Proteomes" id="UP001169760">
    <property type="component" value="Unassembled WGS sequence"/>
</dbReference>
<accession>A0AAW7X2P3</accession>
<dbReference type="EMBL" id="JAUOPB010000001">
    <property type="protein sequence ID" value="MDO6420853.1"/>
    <property type="molecule type" value="Genomic_DNA"/>
</dbReference>
<dbReference type="RefSeq" id="WP_303489929.1">
    <property type="nucleotide sequence ID" value="NZ_JAUOPB010000001.1"/>
</dbReference>
<organism evidence="1 2">
    <name type="scientific">Saccharophagus degradans</name>
    <dbReference type="NCBI Taxonomy" id="86304"/>
    <lineage>
        <taxon>Bacteria</taxon>
        <taxon>Pseudomonadati</taxon>
        <taxon>Pseudomonadota</taxon>
        <taxon>Gammaproteobacteria</taxon>
        <taxon>Cellvibrionales</taxon>
        <taxon>Cellvibrionaceae</taxon>
        <taxon>Saccharophagus</taxon>
    </lineage>
</organism>
<gene>
    <name evidence="1" type="ORF">Q4521_00055</name>
</gene>
<sequence length="123" mass="14324">MDVTSDQLKSRYSHASDDELKNLYLSGKLTELAYECLVSEMLKRSILNYSIYKAANLLDLKDQKECLVSEILLLKNAKEGLCREIEKLKKEKKPSLLSLVFERRRLEEELKIKRLKSSVQENT</sequence>
<dbReference type="AlphaFoldDB" id="A0AAW7X2P3"/>